<dbReference type="AlphaFoldDB" id="J9QU38"/>
<proteinExistence type="predicted"/>
<evidence type="ECO:0000256" key="1">
    <source>
        <dbReference type="SAM" id="SignalP"/>
    </source>
</evidence>
<feature type="chain" id="PRO_5003826548" evidence="1">
    <location>
        <begin position="20"/>
        <end position="188"/>
    </location>
</feature>
<evidence type="ECO:0000313" key="3">
    <source>
        <dbReference type="Proteomes" id="UP000006276"/>
    </source>
</evidence>
<accession>J9QU38</accession>
<dbReference type="Proteomes" id="UP000006276">
    <property type="component" value="Chromosome"/>
</dbReference>
<dbReference type="KEGG" id="rag:B739_2214"/>
<sequence>MKKGIFTILMLSIATTFSAQTCDELKLENQQLKDKLQQYGITLNSNTTVNSFSNDIKINFIKCIGDKKQQTVTVFFNFTNDTLPNQSLTLMNNFFDGRNALYAGALDEIGNGYQPLKAKFGPNDGFFSTTPLSTGNTPVLASITFANILPDVKKLSAVNFFVKSQNLLGGDNKIEGLVEIKNINIDWK</sequence>
<dbReference type="PATRIC" id="fig|1228997.3.peg.2212"/>
<name>J9QU38_RIEAN</name>
<keyword evidence="3" id="KW-1185">Reference proteome</keyword>
<dbReference type="RefSeq" id="WP_014939027.1">
    <property type="nucleotide sequence ID" value="NC_018609.1"/>
</dbReference>
<gene>
    <name evidence="2" type="ORF">B739_2214</name>
</gene>
<dbReference type="EMBL" id="CP003787">
    <property type="protein sequence ID" value="AFR36796.1"/>
    <property type="molecule type" value="Genomic_DNA"/>
</dbReference>
<feature type="signal peptide" evidence="1">
    <location>
        <begin position="1"/>
        <end position="19"/>
    </location>
</feature>
<evidence type="ECO:0000313" key="2">
    <source>
        <dbReference type="EMBL" id="AFR36796.1"/>
    </source>
</evidence>
<keyword evidence="1" id="KW-0732">Signal</keyword>
<protein>
    <submittedName>
        <fullName evidence="2">Uncharacterized protein</fullName>
    </submittedName>
</protein>
<dbReference type="HOGENOM" id="CLU_1440073_0_0_10"/>
<organism evidence="2 3">
    <name type="scientific">Riemerella anatipestifer RA-CH-1</name>
    <dbReference type="NCBI Taxonomy" id="1228997"/>
    <lineage>
        <taxon>Bacteria</taxon>
        <taxon>Pseudomonadati</taxon>
        <taxon>Bacteroidota</taxon>
        <taxon>Flavobacteriia</taxon>
        <taxon>Flavobacteriales</taxon>
        <taxon>Weeksellaceae</taxon>
        <taxon>Riemerella</taxon>
    </lineage>
</organism>
<reference evidence="2 3" key="1">
    <citation type="submission" date="2012-09" db="EMBL/GenBank/DDBJ databases">
        <title>Riemerella anatipestifer vaccine strains.</title>
        <authorList>
            <person name="Chun C.A."/>
            <person name="Shu W.M."/>
            <person name="Kang Z.D."/>
            <person name="Jia W.X."/>
        </authorList>
    </citation>
    <scope>NUCLEOTIDE SEQUENCE [LARGE SCALE GENOMIC DNA]</scope>
    <source>
        <strain evidence="2 3">RA-CH-1</strain>
    </source>
</reference>